<dbReference type="PROSITE" id="PS51724">
    <property type="entry name" value="SPOR"/>
    <property type="match status" value="1"/>
</dbReference>
<feature type="region of interest" description="Disordered" evidence="1">
    <location>
        <begin position="1"/>
        <end position="38"/>
    </location>
</feature>
<keyword evidence="2" id="KW-0812">Transmembrane</keyword>
<feature type="compositionally biased region" description="Basic and acidic residues" evidence="1">
    <location>
        <begin position="161"/>
        <end position="171"/>
    </location>
</feature>
<sequence length="390" mass="42020">MMMKPTHHTPSAGEEQEYDVAAAHPNAPMPETADEGVVEAAPATAPTVPLGSSKAESGSDYVIEEYESFKRKNRRRLIGAGALVLIAGGLFAAASQQSGTPAAPALAPETRQAPPHAVTAEILYPDNKASAAAQAVNHIDDSQNAPIRMTKKIQAAAPLSPEEKAALEARQQRAKAQRLAQQRKQEAERAEQAAKEQTAAGNKPADKTAADTAPKKDPKRAAADKAKEREEEQRRKKAQALTAKAEAERNAKESATAAKAREAQLAADKQRAAERAKLEKQNKNKTADKTDNNKRTAADTRTDKNTSKTAADTGNRRVTIQAGAFMDKNHAQRVQQQLKSINYNSRLEEVQTAKGTVYRVRTGTFANQNEAKNALERIKNQGMNGVIVGK</sequence>
<dbReference type="InterPro" id="IPR036680">
    <property type="entry name" value="SPOR-like_sf"/>
</dbReference>
<dbReference type="KEGG" id="ckh:LVJ77_03095"/>
<feature type="compositionally biased region" description="Basic and acidic residues" evidence="1">
    <location>
        <begin position="183"/>
        <end position="194"/>
    </location>
</feature>
<protein>
    <submittedName>
        <fullName evidence="4">SPOR domain-containing protein</fullName>
    </submittedName>
</protein>
<feature type="region of interest" description="Disordered" evidence="1">
    <location>
        <begin position="154"/>
        <end position="313"/>
    </location>
</feature>
<evidence type="ECO:0000313" key="4">
    <source>
        <dbReference type="EMBL" id="UOP05224.2"/>
    </source>
</evidence>
<feature type="compositionally biased region" description="Basic and acidic residues" evidence="1">
    <location>
        <begin position="268"/>
        <end position="306"/>
    </location>
</feature>
<reference evidence="4" key="2">
    <citation type="submission" date="2024-09" db="EMBL/GenBank/DDBJ databases">
        <authorList>
            <person name="Veyrier F.J."/>
        </authorList>
    </citation>
    <scope>NUCLEOTIDE SEQUENCE</scope>
    <source>
        <strain evidence="4">17694</strain>
    </source>
</reference>
<keyword evidence="2" id="KW-0472">Membrane</keyword>
<gene>
    <name evidence="4" type="ORF">LVJ77_03095</name>
</gene>
<dbReference type="RefSeq" id="WP_027008674.1">
    <property type="nucleotide sequence ID" value="NZ_CP091521.1"/>
</dbReference>
<dbReference type="InterPro" id="IPR007730">
    <property type="entry name" value="SPOR-like_dom"/>
</dbReference>
<dbReference type="AlphaFoldDB" id="A0A8T9MVS2"/>
<feature type="compositionally biased region" description="Basic and acidic residues" evidence="1">
    <location>
        <begin position="204"/>
        <end position="234"/>
    </location>
</feature>
<feature type="transmembrane region" description="Helical" evidence="2">
    <location>
        <begin position="77"/>
        <end position="94"/>
    </location>
</feature>
<organism evidence="4 5">
    <name type="scientific">Conchiformibius kuhniae</name>
    <dbReference type="NCBI Taxonomy" id="211502"/>
    <lineage>
        <taxon>Bacteria</taxon>
        <taxon>Pseudomonadati</taxon>
        <taxon>Pseudomonadota</taxon>
        <taxon>Betaproteobacteria</taxon>
        <taxon>Neisseriales</taxon>
        <taxon>Neisseriaceae</taxon>
        <taxon>Conchiformibius</taxon>
    </lineage>
</organism>
<dbReference type="EMBL" id="CP091521">
    <property type="protein sequence ID" value="UOP05224.2"/>
    <property type="molecule type" value="Genomic_DNA"/>
</dbReference>
<dbReference type="Proteomes" id="UP000831534">
    <property type="component" value="Chromosome"/>
</dbReference>
<accession>A0A8T9MVS2</accession>
<evidence type="ECO:0000259" key="3">
    <source>
        <dbReference type="PROSITE" id="PS51724"/>
    </source>
</evidence>
<evidence type="ECO:0000256" key="2">
    <source>
        <dbReference type="SAM" id="Phobius"/>
    </source>
</evidence>
<keyword evidence="2" id="KW-1133">Transmembrane helix</keyword>
<dbReference type="Gene3D" id="3.30.70.1070">
    <property type="entry name" value="Sporulation related repeat"/>
    <property type="match status" value="1"/>
</dbReference>
<evidence type="ECO:0000256" key="1">
    <source>
        <dbReference type="SAM" id="MobiDB-lite"/>
    </source>
</evidence>
<keyword evidence="5" id="KW-1185">Reference proteome</keyword>
<reference evidence="4" key="1">
    <citation type="journal article" date="2022" name="Res Sq">
        <title>Evolution of multicellular longitudinally dividing oral cavity symbionts (Neisseriaceae).</title>
        <authorList>
            <person name="Nyongesa S."/>
            <person name="Weber P."/>
            <person name="Bernet E."/>
            <person name="Pullido F."/>
            <person name="Nieckarz M."/>
            <person name="Delaby M."/>
            <person name="Nieves C."/>
            <person name="Viehboeck T."/>
            <person name="Krause N."/>
            <person name="Rivera-Millot A."/>
            <person name="Nakamura A."/>
            <person name="Vischer N."/>
            <person name="VanNieuwenhze M."/>
            <person name="Brun Y."/>
            <person name="Cava F."/>
            <person name="Bulgheresi S."/>
            <person name="Veyrier F."/>
        </authorList>
    </citation>
    <scope>NUCLEOTIDE SEQUENCE</scope>
    <source>
        <strain evidence="4">17694</strain>
    </source>
</reference>
<name>A0A8T9MVS2_9NEIS</name>
<dbReference type="GO" id="GO:0042834">
    <property type="term" value="F:peptidoglycan binding"/>
    <property type="evidence" value="ECO:0007669"/>
    <property type="project" value="InterPro"/>
</dbReference>
<feature type="domain" description="SPOR" evidence="3">
    <location>
        <begin position="312"/>
        <end position="390"/>
    </location>
</feature>
<evidence type="ECO:0000313" key="5">
    <source>
        <dbReference type="Proteomes" id="UP000831534"/>
    </source>
</evidence>
<dbReference type="SUPFAM" id="SSF110997">
    <property type="entry name" value="Sporulation related repeat"/>
    <property type="match status" value="1"/>
</dbReference>
<proteinExistence type="predicted"/>
<dbReference type="Pfam" id="PF05036">
    <property type="entry name" value="SPOR"/>
    <property type="match status" value="1"/>
</dbReference>